<dbReference type="Pfam" id="PF06722">
    <property type="entry name" value="EryCIII-like_C"/>
    <property type="match status" value="1"/>
</dbReference>
<reference evidence="4" key="1">
    <citation type="journal article" date="2019" name="Int. J. Syst. Evol. Microbiol.">
        <title>The Global Catalogue of Microorganisms (GCM) 10K type strain sequencing project: providing services to taxonomists for standard genome sequencing and annotation.</title>
        <authorList>
            <consortium name="The Broad Institute Genomics Platform"/>
            <consortium name="The Broad Institute Genome Sequencing Center for Infectious Disease"/>
            <person name="Wu L."/>
            <person name="Ma J."/>
        </authorList>
    </citation>
    <scope>NUCLEOTIDE SEQUENCE [LARGE SCALE GENOMIC DNA]</scope>
    <source>
        <strain evidence="4">CGMCC 4.7608</strain>
    </source>
</reference>
<dbReference type="InterPro" id="IPR050426">
    <property type="entry name" value="Glycosyltransferase_28"/>
</dbReference>
<evidence type="ECO:0000313" key="4">
    <source>
        <dbReference type="Proteomes" id="UP001595999"/>
    </source>
</evidence>
<dbReference type="CDD" id="cd03784">
    <property type="entry name" value="GT1_Gtf-like"/>
    <property type="match status" value="1"/>
</dbReference>
<keyword evidence="4" id="KW-1185">Reference proteome</keyword>
<feature type="domain" description="Erythromycin biosynthesis protein CIII-like C-terminal" evidence="2">
    <location>
        <begin position="311"/>
        <end position="418"/>
    </location>
</feature>
<dbReference type="EMBL" id="JBHSEK010000005">
    <property type="protein sequence ID" value="MFC4490110.1"/>
    <property type="molecule type" value="Genomic_DNA"/>
</dbReference>
<evidence type="ECO:0000259" key="1">
    <source>
        <dbReference type="Pfam" id="PF03033"/>
    </source>
</evidence>
<organism evidence="3 4">
    <name type="scientific">Chromobacterium aquaticum</name>
    <dbReference type="NCBI Taxonomy" id="467180"/>
    <lineage>
        <taxon>Bacteria</taxon>
        <taxon>Pseudomonadati</taxon>
        <taxon>Pseudomonadota</taxon>
        <taxon>Betaproteobacteria</taxon>
        <taxon>Neisseriales</taxon>
        <taxon>Chromobacteriaceae</taxon>
        <taxon>Chromobacterium</taxon>
    </lineage>
</organism>
<accession>A0ABV8ZUF4</accession>
<name>A0ABV8ZUF4_9NEIS</name>
<gene>
    <name evidence="3" type="ORF">ACFO0R_10800</name>
</gene>
<dbReference type="Pfam" id="PF03033">
    <property type="entry name" value="Glyco_transf_28"/>
    <property type="match status" value="1"/>
</dbReference>
<proteinExistence type="predicted"/>
<sequence>MERKQSLPSGGVDPARGPLIIVASSGTGGDMQPFIALARGLRERGHRVLLLAPALQEEAARAAGLPYWLFGSIEREQAALDNPDLWHEHKSWGVLWESLVPDLDALRERVRALPADEDCVVLCHPVLVPMAALARAARPDLRIVAAYLAPSNLCSSHDLLSLGSLRIPGWLPPAVTGLLWRWLHRWFNAQTLPGLNAARAQRGLAAEPHFFEHMLRAPNASVALFPDWFAAVQPDWPRPCAQGDFMLPAAAGAGLSAELEAFLAAGDAPIVFTPGTGHRHAAAFFDAALLALLRLGRRGIFVTPHAAQLPPALPDSVLWQAHAPFATLLPRVAALVHHGGVSTTADAMRAGIPQLIVPFAYDQFDNGLRAKRLGVAEVLLARRLSGARMHERLRRLLAAPSVRQSCRELAARMAGAEPARSLDCVERALLGPVSNGTENAGARPALVW</sequence>
<dbReference type="Gene3D" id="3.40.50.2000">
    <property type="entry name" value="Glycogen Phosphorylase B"/>
    <property type="match status" value="2"/>
</dbReference>
<dbReference type="Proteomes" id="UP001595999">
    <property type="component" value="Unassembled WGS sequence"/>
</dbReference>
<dbReference type="RefSeq" id="WP_378124585.1">
    <property type="nucleotide sequence ID" value="NZ_JBHSEK010000005.1"/>
</dbReference>
<dbReference type="PANTHER" id="PTHR48050">
    <property type="entry name" value="STEROL 3-BETA-GLUCOSYLTRANSFERASE"/>
    <property type="match status" value="1"/>
</dbReference>
<dbReference type="SUPFAM" id="SSF53756">
    <property type="entry name" value="UDP-Glycosyltransferase/glycogen phosphorylase"/>
    <property type="match status" value="1"/>
</dbReference>
<protein>
    <submittedName>
        <fullName evidence="3">Glycosyltransferase</fullName>
    </submittedName>
</protein>
<evidence type="ECO:0000259" key="2">
    <source>
        <dbReference type="Pfam" id="PF06722"/>
    </source>
</evidence>
<feature type="domain" description="Glycosyltransferase family 28 N-terminal" evidence="1">
    <location>
        <begin position="20"/>
        <end position="67"/>
    </location>
</feature>
<dbReference type="InterPro" id="IPR002213">
    <property type="entry name" value="UDP_glucos_trans"/>
</dbReference>
<comment type="caution">
    <text evidence="3">The sequence shown here is derived from an EMBL/GenBank/DDBJ whole genome shotgun (WGS) entry which is preliminary data.</text>
</comment>
<dbReference type="InterPro" id="IPR004276">
    <property type="entry name" value="GlycoTrans_28_N"/>
</dbReference>
<evidence type="ECO:0000313" key="3">
    <source>
        <dbReference type="EMBL" id="MFC4490110.1"/>
    </source>
</evidence>
<dbReference type="InterPro" id="IPR010610">
    <property type="entry name" value="EryCIII-like_C"/>
</dbReference>
<dbReference type="PANTHER" id="PTHR48050:SF13">
    <property type="entry name" value="STEROL 3-BETA-GLUCOSYLTRANSFERASE UGT80A2"/>
    <property type="match status" value="1"/>
</dbReference>